<dbReference type="AlphaFoldDB" id="A0A0G1W8V8"/>
<evidence type="ECO:0008006" key="3">
    <source>
        <dbReference type="Google" id="ProtNLM"/>
    </source>
</evidence>
<comment type="caution">
    <text evidence="1">The sequence shown here is derived from an EMBL/GenBank/DDBJ whole genome shotgun (WGS) entry which is preliminary data.</text>
</comment>
<protein>
    <recommendedName>
        <fullName evidence="3">Transglutaminase-like domain-containing protein</fullName>
    </recommendedName>
</protein>
<dbReference type="EMBL" id="LCQK01000002">
    <property type="protein sequence ID" value="KKW15055.1"/>
    <property type="molecule type" value="Genomic_DNA"/>
</dbReference>
<name>A0A0G1W8V8_9BACT</name>
<evidence type="ECO:0000313" key="1">
    <source>
        <dbReference type="EMBL" id="KKW15055.1"/>
    </source>
</evidence>
<reference evidence="1 2" key="1">
    <citation type="journal article" date="2015" name="Nature">
        <title>rRNA introns, odd ribosomes, and small enigmatic genomes across a large radiation of phyla.</title>
        <authorList>
            <person name="Brown C.T."/>
            <person name="Hug L.A."/>
            <person name="Thomas B.C."/>
            <person name="Sharon I."/>
            <person name="Castelle C.J."/>
            <person name="Singh A."/>
            <person name="Wilkins M.J."/>
            <person name="Williams K.H."/>
            <person name="Banfield J.F."/>
        </authorList>
    </citation>
    <scope>NUCLEOTIDE SEQUENCE [LARGE SCALE GENOMIC DNA]</scope>
</reference>
<evidence type="ECO:0000313" key="2">
    <source>
        <dbReference type="Proteomes" id="UP000034224"/>
    </source>
</evidence>
<organism evidence="1 2">
    <name type="scientific">Candidatus Jorgensenbacteria bacterium GW2011_GWB1_50_10</name>
    <dbReference type="NCBI Taxonomy" id="1618665"/>
    <lineage>
        <taxon>Bacteria</taxon>
        <taxon>Candidatus Joergenseniibacteriota</taxon>
    </lineage>
</organism>
<sequence length="216" mass="25793">MRKQSCLSYNFFMLKRPEVFNQPEFRVFKKLNTPAKVQNFIDRMPMNFYTTCRSPLTVLRKNRAYCIEAAFLAAAIFWYHGKPPLVFCLQTVKHDFDHVLALFKEGNYWGAISKTNHPVLRYREPVYKNVRELAMSYFHEYFMNNGKKTMRGYSEPLDLRKFGTDWLVSDKNIWHIDDALAKTKYHKILDRGMIRSLRRADKIEIKATKTTQWKRS</sequence>
<gene>
    <name evidence="1" type="ORF">UY55_C0002G0113</name>
</gene>
<dbReference type="STRING" id="1618665.UY55_C0002G0113"/>
<dbReference type="Proteomes" id="UP000034224">
    <property type="component" value="Unassembled WGS sequence"/>
</dbReference>
<accession>A0A0G1W8V8</accession>
<proteinExistence type="predicted"/>